<keyword evidence="4" id="KW-0732">Signal</keyword>
<feature type="domain" description="Glycoside hydrolase family 2 immunoglobulin-like beta-sandwich" evidence="5">
    <location>
        <begin position="240"/>
        <end position="358"/>
    </location>
</feature>
<dbReference type="InterPro" id="IPR006102">
    <property type="entry name" value="Ig-like_GH2"/>
</dbReference>
<dbReference type="Pfam" id="PF00703">
    <property type="entry name" value="Glyco_hydro_2"/>
    <property type="match status" value="1"/>
</dbReference>
<dbReference type="Proteomes" id="UP000069443">
    <property type="component" value="Unassembled WGS sequence"/>
</dbReference>
<sequence length="918" mass="102577">MKRRTALFSVALLLLVLLLGAADFASFARPEPPATTTELATGWKLVSARGLPADGRVISTPGYRDDGWHTVTHMPATVLDVLQRDGTYPDLYYGTNLADKVPQDLYQQDWWYRTTFDAPAGHSNYQLQFPGINYRAEIWLNGHLVADSSQIVGMYTAHQLDVTRWIRSGSNVLAVKVIPERALQDIDGVELADSWYDWINWRYLGYQGPGKNPANGNSFVPDRNAGIFKPVYLRTAGAVEIGDATVNTELPLPRTDSARLTVYANVHNSSDRRVNGALRATISRPGKPTMTVEQPVTLSPGERRELTFSPARFAELTVEHPDLWWPYTMGDPSLYDLKLDFRQYNRVIDTSTQRFGIRTITQHRDTDEQFPELGSGGSFYLTVNGRDYLIRGAVYTPDLLFDDDPDREDAILRYAKDLGLNMLRLESKIPGERLVERADELGIPLMVGWMCCNQWEKWDQWDDEDRAVALDSLRSQILMLRSHASVAIWANGSDGLPPQPLRGQYHAVLRDLHWQNAVVDTVSSFGHDDDQGRPQWDGIHMAGPYSWRPPSYWFSGRYGATRGANAEQGDNEHIPPLASLKEFIPPDKLWPINDAWSFHAGSNPGNASLSSIQRAINRRYGPSSSAEEFTRKAQLAHYESTRAQFEAFAANGWANHKMTIYWMLNSHWPSFFGNIFDYYLRPGGAYYGAKAGLRPLSLVFDSYAGGNHSTAEIKVVNQTPRDVSDLRARVRVYDLAGRVRDDRTVDGVAVGAGGAHTVLTLPREARDSRVFFVRAELLDGAGKVVSQNVYWQSQQPDDVGDPANDTAFELRQVSWADMTPLNYLAKAPLQVSAKRTGDREIAIRLHNPGKQIAFFERAEITGAPDGDEILPVEYTDNYVTVFPGETVDLSGTVLAPGERGNYVRVTGYNTAAVVVPVG</sequence>
<reference evidence="10" key="1">
    <citation type="journal article" date="2016" name="Genome Announc.">
        <title>Draft Genome Sequences of Five Rapidly Growing Mycobacterium Species, M. thermoresistibile, M. fortuitum subsp. acetamidolyticum, M. canariasense, M. brisbanense, and M. novocastrense.</title>
        <authorList>
            <person name="Katahira K."/>
            <person name="Ogura Y."/>
            <person name="Gotoh Y."/>
            <person name="Hayashi T."/>
        </authorList>
    </citation>
    <scope>NUCLEOTIDE SEQUENCE [LARGE SCALE GENOMIC DNA]</scope>
    <source>
        <strain evidence="10">JCM15298</strain>
    </source>
</reference>
<name>A0A100WCT9_MYCCR</name>
<reference evidence="10" key="2">
    <citation type="submission" date="2016-02" db="EMBL/GenBank/DDBJ databases">
        <title>Draft genome sequence of five rapidly growing Mycobacterium species.</title>
        <authorList>
            <person name="Katahira K."/>
            <person name="Gotou Y."/>
            <person name="Iida K."/>
            <person name="Ogura Y."/>
            <person name="Hayashi T."/>
        </authorList>
    </citation>
    <scope>NUCLEOTIDE SEQUENCE [LARGE SCALE GENOMIC DNA]</scope>
    <source>
        <strain evidence="10">JCM15298</strain>
    </source>
</reference>
<dbReference type="PANTHER" id="PTHR43536:SF1">
    <property type="entry name" value="MANNOSYLGLYCOPROTEIN ENDO-BETA-MANNOSIDASE"/>
    <property type="match status" value="1"/>
</dbReference>
<evidence type="ECO:0000256" key="4">
    <source>
        <dbReference type="SAM" id="SignalP"/>
    </source>
</evidence>
<dbReference type="EMBL" id="BCSY01000045">
    <property type="protein sequence ID" value="GAS95937.1"/>
    <property type="molecule type" value="Genomic_DNA"/>
</dbReference>
<feature type="domain" description="Beta-mannosidase-like galactose-binding" evidence="8">
    <location>
        <begin position="67"/>
        <end position="178"/>
    </location>
</feature>
<comment type="caution">
    <text evidence="9">The sequence shown here is derived from an EMBL/GenBank/DDBJ whole genome shotgun (WGS) entry which is preliminary data.</text>
</comment>
<dbReference type="RefSeq" id="WP_307188172.1">
    <property type="nucleotide sequence ID" value="NZ_BCSY01000045.1"/>
</dbReference>
<comment type="similarity">
    <text evidence="1">Belongs to the glycosyl hydrolase 2 family.</text>
</comment>
<feature type="signal peptide" evidence="4">
    <location>
        <begin position="1"/>
        <end position="21"/>
    </location>
</feature>
<dbReference type="GO" id="GO:0004553">
    <property type="term" value="F:hydrolase activity, hydrolyzing O-glycosyl compounds"/>
    <property type="evidence" value="ECO:0007669"/>
    <property type="project" value="InterPro"/>
</dbReference>
<feature type="domain" description="Exo-beta-D-glucosaminidase Ig-fold" evidence="7">
    <location>
        <begin position="814"/>
        <end position="910"/>
    </location>
</feature>
<feature type="domain" description="Mannosidase Ig/CBM-like" evidence="6">
    <location>
        <begin position="710"/>
        <end position="791"/>
    </location>
</feature>
<evidence type="ECO:0000259" key="8">
    <source>
        <dbReference type="Pfam" id="PF22666"/>
    </source>
</evidence>
<evidence type="ECO:0000313" key="9">
    <source>
        <dbReference type="EMBL" id="GAS95937.1"/>
    </source>
</evidence>
<dbReference type="InterPro" id="IPR013783">
    <property type="entry name" value="Ig-like_fold"/>
</dbReference>
<evidence type="ECO:0000256" key="2">
    <source>
        <dbReference type="ARBA" id="ARBA00022801"/>
    </source>
</evidence>
<dbReference type="GO" id="GO:0005975">
    <property type="term" value="P:carbohydrate metabolic process"/>
    <property type="evidence" value="ECO:0007669"/>
    <property type="project" value="InterPro"/>
</dbReference>
<dbReference type="Gene3D" id="2.60.40.10">
    <property type="entry name" value="Immunoglobulins"/>
    <property type="match status" value="3"/>
</dbReference>
<dbReference type="Pfam" id="PF17786">
    <property type="entry name" value="Mannosidase_ig"/>
    <property type="match status" value="1"/>
</dbReference>
<evidence type="ECO:0000259" key="6">
    <source>
        <dbReference type="Pfam" id="PF17786"/>
    </source>
</evidence>
<dbReference type="InterPro" id="IPR043534">
    <property type="entry name" value="EBDG/EBM"/>
</dbReference>
<dbReference type="SUPFAM" id="SSF49303">
    <property type="entry name" value="beta-Galactosidase/glucuronidase domain"/>
    <property type="match status" value="3"/>
</dbReference>
<keyword evidence="3" id="KW-0326">Glycosidase</keyword>
<evidence type="ECO:0000313" key="10">
    <source>
        <dbReference type="Proteomes" id="UP000069443"/>
    </source>
</evidence>
<evidence type="ECO:0000259" key="7">
    <source>
        <dbReference type="Pfam" id="PF18368"/>
    </source>
</evidence>
<dbReference type="Gene3D" id="3.20.20.80">
    <property type="entry name" value="Glycosidases"/>
    <property type="match status" value="1"/>
</dbReference>
<dbReference type="PANTHER" id="PTHR43536">
    <property type="entry name" value="MANNOSYLGLYCOPROTEIN ENDO-BETA-MANNOSIDASE"/>
    <property type="match status" value="1"/>
</dbReference>
<evidence type="ECO:0000256" key="3">
    <source>
        <dbReference type="ARBA" id="ARBA00023295"/>
    </source>
</evidence>
<dbReference type="STRING" id="228230.RMCC_2903"/>
<organism evidence="9 10">
    <name type="scientific">Mycolicibacterium canariasense</name>
    <name type="common">Mycobacterium canariasense</name>
    <dbReference type="NCBI Taxonomy" id="228230"/>
    <lineage>
        <taxon>Bacteria</taxon>
        <taxon>Bacillati</taxon>
        <taxon>Actinomycetota</taxon>
        <taxon>Actinomycetes</taxon>
        <taxon>Mycobacteriales</taxon>
        <taxon>Mycobacteriaceae</taxon>
        <taxon>Mycolicibacterium</taxon>
    </lineage>
</organism>
<gene>
    <name evidence="9" type="ORF">RMCC_2903</name>
</gene>
<keyword evidence="10" id="KW-1185">Reference proteome</keyword>
<dbReference type="InterPro" id="IPR041447">
    <property type="entry name" value="Mannosidase_ig"/>
</dbReference>
<evidence type="ECO:0000259" key="5">
    <source>
        <dbReference type="Pfam" id="PF00703"/>
    </source>
</evidence>
<keyword evidence="2" id="KW-0378">Hydrolase</keyword>
<dbReference type="InterPro" id="IPR041351">
    <property type="entry name" value="Ig_GlcNase"/>
</dbReference>
<dbReference type="InterPro" id="IPR008979">
    <property type="entry name" value="Galactose-bd-like_sf"/>
</dbReference>
<accession>A0A100WCT9</accession>
<dbReference type="Pfam" id="PF18368">
    <property type="entry name" value="Ig_GlcNase"/>
    <property type="match status" value="1"/>
</dbReference>
<dbReference type="InterPro" id="IPR036156">
    <property type="entry name" value="Beta-gal/glucu_dom_sf"/>
</dbReference>
<protein>
    <submittedName>
        <fullName evidence="9">Beta-galactosidase/beta-glucuronidase</fullName>
    </submittedName>
</protein>
<dbReference type="Pfam" id="PF22666">
    <property type="entry name" value="Glyco_hydro_2_N2"/>
    <property type="match status" value="1"/>
</dbReference>
<dbReference type="Gene3D" id="2.60.120.260">
    <property type="entry name" value="Galactose-binding domain-like"/>
    <property type="match status" value="1"/>
</dbReference>
<dbReference type="SUPFAM" id="SSF49785">
    <property type="entry name" value="Galactose-binding domain-like"/>
    <property type="match status" value="1"/>
</dbReference>
<evidence type="ECO:0000256" key="1">
    <source>
        <dbReference type="ARBA" id="ARBA00007401"/>
    </source>
</evidence>
<dbReference type="InterPro" id="IPR017853">
    <property type="entry name" value="GH"/>
</dbReference>
<proteinExistence type="inferred from homology"/>
<dbReference type="AlphaFoldDB" id="A0A100WCT9"/>
<dbReference type="InterPro" id="IPR054593">
    <property type="entry name" value="Beta-mannosidase-like_N2"/>
</dbReference>
<feature type="chain" id="PRO_5039670729" evidence="4">
    <location>
        <begin position="22"/>
        <end position="918"/>
    </location>
</feature>
<dbReference type="SUPFAM" id="SSF51445">
    <property type="entry name" value="(Trans)glycosidases"/>
    <property type="match status" value="1"/>
</dbReference>